<sequence length="125" mass="13374">MNRLRRLAAVAIVAATSGCTTYGPADQRHGYIDRVYAEGERPAKLPDCLAALDAGQLAGTRFVAVQYGTMRLRKYTIALAPAGMLLAERDKVAFVPAQCVGNDAPRIVQLISSQQVGKTQPSASR</sequence>
<evidence type="ECO:0000313" key="1">
    <source>
        <dbReference type="EMBL" id="WQH07359.1"/>
    </source>
</evidence>
<evidence type="ECO:0008006" key="3">
    <source>
        <dbReference type="Google" id="ProtNLM"/>
    </source>
</evidence>
<proteinExistence type="predicted"/>
<dbReference type="Proteomes" id="UP001326110">
    <property type="component" value="Chromosome"/>
</dbReference>
<name>A0ABZ0Y690_9BURK</name>
<gene>
    <name evidence="1" type="ORF">SR858_13775</name>
</gene>
<protein>
    <recommendedName>
        <fullName evidence="3">Lipoprotein</fullName>
    </recommendedName>
</protein>
<dbReference type="RefSeq" id="WP_019924299.1">
    <property type="nucleotide sequence ID" value="NZ_CP140152.1"/>
</dbReference>
<keyword evidence="2" id="KW-1185">Reference proteome</keyword>
<organism evidence="1 2">
    <name type="scientific">Duganella zoogloeoides</name>
    <dbReference type="NCBI Taxonomy" id="75659"/>
    <lineage>
        <taxon>Bacteria</taxon>
        <taxon>Pseudomonadati</taxon>
        <taxon>Pseudomonadota</taxon>
        <taxon>Betaproteobacteria</taxon>
        <taxon>Burkholderiales</taxon>
        <taxon>Oxalobacteraceae</taxon>
        <taxon>Telluria group</taxon>
        <taxon>Duganella</taxon>
    </lineage>
</organism>
<dbReference type="EMBL" id="CP140152">
    <property type="protein sequence ID" value="WQH07359.1"/>
    <property type="molecule type" value="Genomic_DNA"/>
</dbReference>
<evidence type="ECO:0000313" key="2">
    <source>
        <dbReference type="Proteomes" id="UP001326110"/>
    </source>
</evidence>
<dbReference type="PROSITE" id="PS51257">
    <property type="entry name" value="PROKAR_LIPOPROTEIN"/>
    <property type="match status" value="1"/>
</dbReference>
<dbReference type="GeneID" id="43165849"/>
<accession>A0ABZ0Y690</accession>
<reference evidence="1 2" key="1">
    <citation type="submission" date="2023-11" db="EMBL/GenBank/DDBJ databases">
        <title>MicrobeMod: A computational toolkit for identifying prokaryotic methylation and restriction-modification with nanopore sequencing.</title>
        <authorList>
            <person name="Crits-Christoph A."/>
            <person name="Kang S.C."/>
            <person name="Lee H."/>
            <person name="Ostrov N."/>
        </authorList>
    </citation>
    <scope>NUCLEOTIDE SEQUENCE [LARGE SCALE GENOMIC DNA]</scope>
    <source>
        <strain evidence="1 2">ATCC 25935</strain>
    </source>
</reference>